<keyword evidence="3" id="KW-1185">Reference proteome</keyword>
<dbReference type="EMBL" id="JAAGNZ010000002">
    <property type="protein sequence ID" value="NEU68860.1"/>
    <property type="molecule type" value="Genomic_DNA"/>
</dbReference>
<sequence>MKLIKATPLISIITVVYNSASTLETTILSVLNQKQDLIDYWIIDGGSTDGSIDIIKRYEHMLSGWISEPDKGIYDAMNKGIDRVNGKWIYFLGADDVLNLKVLEQISPYLKTEYSLVFGQVVFDNNYQMNSYLGKRTLFQNTVHHQSAFYNKSVFSEFRYDSSLKILADYELNLLLYIRKSLTLFVPLVIATCATGGASSEFSRSLKETNIVRNRNIKSQVKGKFLSIILSLYYFQKKMRYYIYGHQV</sequence>
<reference evidence="2 3" key="1">
    <citation type="submission" date="2020-02" db="EMBL/GenBank/DDBJ databases">
        <title>Draft genome sequence of two Spirosoma agri KCTC 52727 and Spirosoma terrae KCTC 52035.</title>
        <authorList>
            <person name="Rojas J."/>
            <person name="Ambika Manirajan B."/>
            <person name="Ratering S."/>
            <person name="Suarez C."/>
            <person name="Schnell S."/>
        </authorList>
    </citation>
    <scope>NUCLEOTIDE SEQUENCE [LARGE SCALE GENOMIC DNA]</scope>
    <source>
        <strain evidence="2 3">KCTC 52727</strain>
    </source>
</reference>
<gene>
    <name evidence="2" type="ORF">GK091_18380</name>
</gene>
<comment type="caution">
    <text evidence="2">The sequence shown here is derived from an EMBL/GenBank/DDBJ whole genome shotgun (WGS) entry which is preliminary data.</text>
</comment>
<protein>
    <submittedName>
        <fullName evidence="2">Glycosyltransferase</fullName>
    </submittedName>
</protein>
<evidence type="ECO:0000313" key="3">
    <source>
        <dbReference type="Proteomes" id="UP000477386"/>
    </source>
</evidence>
<proteinExistence type="predicted"/>
<feature type="domain" description="Glycosyltransferase 2-like" evidence="1">
    <location>
        <begin position="11"/>
        <end position="137"/>
    </location>
</feature>
<dbReference type="GO" id="GO:0016758">
    <property type="term" value="F:hexosyltransferase activity"/>
    <property type="evidence" value="ECO:0007669"/>
    <property type="project" value="UniProtKB-ARBA"/>
</dbReference>
<name>A0A6M0IKR6_9BACT</name>
<evidence type="ECO:0000259" key="1">
    <source>
        <dbReference type="Pfam" id="PF00535"/>
    </source>
</evidence>
<dbReference type="PANTHER" id="PTHR22916">
    <property type="entry name" value="GLYCOSYLTRANSFERASE"/>
    <property type="match status" value="1"/>
</dbReference>
<evidence type="ECO:0000313" key="2">
    <source>
        <dbReference type="EMBL" id="NEU68860.1"/>
    </source>
</evidence>
<dbReference type="Pfam" id="PF00535">
    <property type="entry name" value="Glycos_transf_2"/>
    <property type="match status" value="1"/>
</dbReference>
<dbReference type="CDD" id="cd06433">
    <property type="entry name" value="GT_2_WfgS_like"/>
    <property type="match status" value="1"/>
</dbReference>
<dbReference type="PANTHER" id="PTHR22916:SF67">
    <property type="entry name" value="COLANIC ACID BIOSYNTHESIS GLYCOSYL TRANSFERASE WCAE-RELATED"/>
    <property type="match status" value="1"/>
</dbReference>
<keyword evidence="2" id="KW-0808">Transferase</keyword>
<organism evidence="2 3">
    <name type="scientific">Spirosoma agri</name>
    <dbReference type="NCBI Taxonomy" id="1987381"/>
    <lineage>
        <taxon>Bacteria</taxon>
        <taxon>Pseudomonadati</taxon>
        <taxon>Bacteroidota</taxon>
        <taxon>Cytophagia</taxon>
        <taxon>Cytophagales</taxon>
        <taxon>Cytophagaceae</taxon>
        <taxon>Spirosoma</taxon>
    </lineage>
</organism>
<dbReference type="InterPro" id="IPR001173">
    <property type="entry name" value="Glyco_trans_2-like"/>
</dbReference>
<dbReference type="RefSeq" id="WP_164041356.1">
    <property type="nucleotide sequence ID" value="NZ_JAAGNZ010000002.1"/>
</dbReference>
<accession>A0A6M0IKR6</accession>
<dbReference type="AlphaFoldDB" id="A0A6M0IKR6"/>
<dbReference type="SUPFAM" id="SSF53448">
    <property type="entry name" value="Nucleotide-diphospho-sugar transferases"/>
    <property type="match status" value="1"/>
</dbReference>
<dbReference type="Gene3D" id="3.90.550.10">
    <property type="entry name" value="Spore Coat Polysaccharide Biosynthesis Protein SpsA, Chain A"/>
    <property type="match status" value="1"/>
</dbReference>
<dbReference type="InterPro" id="IPR029044">
    <property type="entry name" value="Nucleotide-diphossugar_trans"/>
</dbReference>
<dbReference type="Proteomes" id="UP000477386">
    <property type="component" value="Unassembled WGS sequence"/>
</dbReference>